<accession>A0A4R4YF63</accession>
<dbReference type="Proteomes" id="UP000295124">
    <property type="component" value="Unassembled WGS sequence"/>
</dbReference>
<evidence type="ECO:0000313" key="2">
    <source>
        <dbReference type="EMBL" id="TDD43421.1"/>
    </source>
</evidence>
<dbReference type="GO" id="GO:0016747">
    <property type="term" value="F:acyltransferase activity, transferring groups other than amino-acyl groups"/>
    <property type="evidence" value="ECO:0007669"/>
    <property type="project" value="InterPro"/>
</dbReference>
<name>A0A4R4YF63_9ACTN</name>
<dbReference type="InterPro" id="IPR000182">
    <property type="entry name" value="GNAT_dom"/>
</dbReference>
<evidence type="ECO:0000259" key="1">
    <source>
        <dbReference type="PROSITE" id="PS51186"/>
    </source>
</evidence>
<dbReference type="AlphaFoldDB" id="A0A4R4YF63"/>
<protein>
    <submittedName>
        <fullName evidence="2">GNAT family N-acetyltransferase</fullName>
    </submittedName>
</protein>
<reference evidence="2 3" key="1">
    <citation type="submission" date="2019-03" db="EMBL/GenBank/DDBJ databases">
        <title>Draft genome sequences of novel Actinobacteria.</title>
        <authorList>
            <person name="Sahin N."/>
            <person name="Ay H."/>
            <person name="Saygin H."/>
        </authorList>
    </citation>
    <scope>NUCLEOTIDE SEQUENCE [LARGE SCALE GENOMIC DNA]</scope>
    <source>
        <strain evidence="2 3">JCM 13523</strain>
    </source>
</reference>
<evidence type="ECO:0000313" key="3">
    <source>
        <dbReference type="Proteomes" id="UP000295124"/>
    </source>
</evidence>
<feature type="domain" description="N-acetyltransferase" evidence="1">
    <location>
        <begin position="7"/>
        <end position="170"/>
    </location>
</feature>
<proteinExistence type="predicted"/>
<dbReference type="InterPro" id="IPR016181">
    <property type="entry name" value="Acyl_CoA_acyltransferase"/>
</dbReference>
<keyword evidence="2" id="KW-0808">Transferase</keyword>
<dbReference type="SUPFAM" id="SSF55729">
    <property type="entry name" value="Acyl-CoA N-acyltransferases (Nat)"/>
    <property type="match status" value="1"/>
</dbReference>
<dbReference type="EMBL" id="SMKX01000259">
    <property type="protein sequence ID" value="TDD43421.1"/>
    <property type="molecule type" value="Genomic_DNA"/>
</dbReference>
<dbReference type="Gene3D" id="3.40.630.30">
    <property type="match status" value="1"/>
</dbReference>
<keyword evidence="3" id="KW-1185">Reference proteome</keyword>
<gene>
    <name evidence="2" type="ORF">E1263_41655</name>
</gene>
<organism evidence="2 3">
    <name type="scientific">Kribbella antibiotica</name>
    <dbReference type="NCBI Taxonomy" id="190195"/>
    <lineage>
        <taxon>Bacteria</taxon>
        <taxon>Bacillati</taxon>
        <taxon>Actinomycetota</taxon>
        <taxon>Actinomycetes</taxon>
        <taxon>Propionibacteriales</taxon>
        <taxon>Kribbellaceae</taxon>
        <taxon>Kribbella</taxon>
    </lineage>
</organism>
<dbReference type="Pfam" id="PF00583">
    <property type="entry name" value="Acetyltransf_1"/>
    <property type="match status" value="1"/>
</dbReference>
<dbReference type="PROSITE" id="PS51186">
    <property type="entry name" value="GNAT"/>
    <property type="match status" value="1"/>
</dbReference>
<sequence length="203" mass="22150">MNQTQPVTLRRADEADLDGLEQLLTGLSDLSRWFRFQTAIGTPPRPALLLRMLRPAGAAWVASRDDRTIGHAMWAWATLGVPDMVDGRVAELAAVIADDEQGRGLGVHMLAVAAADAIASGATHFLFVVSTSNDASLRMVRRRWPDAVAERDGGLLTFVAPARLPDQPKESANVIHEQVRCLQGREMPAPRELRPVHDPVPTL</sequence>
<dbReference type="OrthoDB" id="4256927at2"/>
<comment type="caution">
    <text evidence="2">The sequence shown here is derived from an EMBL/GenBank/DDBJ whole genome shotgun (WGS) entry which is preliminary data.</text>
</comment>